<organism evidence="10 11">
    <name type="scientific">Patiriisocius marinistellae</name>
    <dbReference type="NCBI Taxonomy" id="2494560"/>
    <lineage>
        <taxon>Bacteria</taxon>
        <taxon>Pseudomonadati</taxon>
        <taxon>Bacteroidota</taxon>
        <taxon>Flavobacteriia</taxon>
        <taxon>Flavobacteriales</taxon>
        <taxon>Flavobacteriaceae</taxon>
        <taxon>Patiriisocius</taxon>
    </lineage>
</organism>
<feature type="domain" description="HTH LytTR-type" evidence="9">
    <location>
        <begin position="474"/>
        <end position="565"/>
    </location>
</feature>
<sequence length="571" mass="65840">MRYFTILLSLLFLPFFNILAQKNAQYDSIYELGIKNRRSPDSLQKYGHFLLSLDDSERAAVSMRGYYFLGQAESLKGEIAQSIVYYDSALVSKQRVPDSDFKIIATLIRNKGISYSRLGKTDDAKKTFNELITLAKSKKLWSHLAPAYNDLGITEKNTGNFKGAIELYTKALKIYDSLGQEKSLTATYLNMGVAQANLKNRSQSNESFRKVIMIALKNDNKRDLYRAYNNLSVNYNAAQKPDSALLYLRKVLPYYQEKKDKYAEYLAYKNIGTSHSHLNTKDSAFYYFNKSIKGFKNINIPEKIGEGHITAANYYFKLDDLNAAQAHADSAISNFNRANHAKLLADTYNLLSTIHEGKNNFKSANSYIKKAKKIEDSIYTTENNKNLNRIVTELEVKEKEKAIDSLEGEKSFYKSTFFIATIIALVLLIFFFLLYKRFQESNKELGLLREKMAYYHKKVTQKPATMLSLKSKAVLKTEELLYIKSDSHYLEFYSKDIAKPEIDRNTLKDVLEQLKDLDFAQIHRSYIVNLQYVRIINSTKIMLTDGTWLPLSRTYKPKLKEVLLHTQKEEE</sequence>
<dbReference type="SUPFAM" id="SSF48452">
    <property type="entry name" value="TPR-like"/>
    <property type="match status" value="2"/>
</dbReference>
<dbReference type="Gene3D" id="2.40.50.1020">
    <property type="entry name" value="LytTr DNA-binding domain"/>
    <property type="match status" value="1"/>
</dbReference>
<evidence type="ECO:0000256" key="8">
    <source>
        <dbReference type="SAM" id="Phobius"/>
    </source>
</evidence>
<comment type="similarity">
    <text evidence="5">Belongs to the Rap family.</text>
</comment>
<evidence type="ECO:0000256" key="1">
    <source>
        <dbReference type="ARBA" id="ARBA00004496"/>
    </source>
</evidence>
<dbReference type="AlphaFoldDB" id="A0A5J4G1D9"/>
<dbReference type="Gene3D" id="1.25.40.10">
    <property type="entry name" value="Tetratricopeptide repeat domain"/>
    <property type="match status" value="1"/>
</dbReference>
<dbReference type="Pfam" id="PF04397">
    <property type="entry name" value="LytTR"/>
    <property type="match status" value="1"/>
</dbReference>
<dbReference type="InterPro" id="IPR007492">
    <property type="entry name" value="LytTR_DNA-bd_dom"/>
</dbReference>
<keyword evidence="8" id="KW-0472">Membrane</keyword>
<dbReference type="InterPro" id="IPR051476">
    <property type="entry name" value="Bac_ResReg_Asp_Phosphatase"/>
</dbReference>
<dbReference type="PANTHER" id="PTHR46630">
    <property type="entry name" value="TETRATRICOPEPTIDE REPEAT PROTEIN 29"/>
    <property type="match status" value="1"/>
</dbReference>
<evidence type="ECO:0000259" key="9">
    <source>
        <dbReference type="PROSITE" id="PS50930"/>
    </source>
</evidence>
<dbReference type="OrthoDB" id="2962330at2"/>
<keyword evidence="3" id="KW-0677">Repeat</keyword>
<protein>
    <recommendedName>
        <fullName evidence="9">HTH LytTR-type domain-containing protein</fullName>
    </recommendedName>
</protein>
<feature type="repeat" description="TPR" evidence="6">
    <location>
        <begin position="145"/>
        <end position="178"/>
    </location>
</feature>
<proteinExistence type="inferred from homology"/>
<evidence type="ECO:0000256" key="7">
    <source>
        <dbReference type="SAM" id="Coils"/>
    </source>
</evidence>
<dbReference type="InterPro" id="IPR011990">
    <property type="entry name" value="TPR-like_helical_dom_sf"/>
</dbReference>
<dbReference type="GO" id="GO:0003677">
    <property type="term" value="F:DNA binding"/>
    <property type="evidence" value="ECO:0007669"/>
    <property type="project" value="InterPro"/>
</dbReference>
<evidence type="ECO:0000313" key="11">
    <source>
        <dbReference type="Proteomes" id="UP000326994"/>
    </source>
</evidence>
<dbReference type="EMBL" id="BKCF01000002">
    <property type="protein sequence ID" value="GEQ86215.1"/>
    <property type="molecule type" value="Genomic_DNA"/>
</dbReference>
<keyword evidence="7" id="KW-0175">Coiled coil</keyword>
<dbReference type="SMART" id="SM00028">
    <property type="entry name" value="TPR"/>
    <property type="match status" value="8"/>
</dbReference>
<dbReference type="PANTHER" id="PTHR46630:SF1">
    <property type="entry name" value="TETRATRICOPEPTIDE REPEAT PROTEIN 29"/>
    <property type="match status" value="1"/>
</dbReference>
<evidence type="ECO:0000313" key="10">
    <source>
        <dbReference type="EMBL" id="GEQ86215.1"/>
    </source>
</evidence>
<name>A0A5J4G1D9_9FLAO</name>
<dbReference type="Pfam" id="PF13174">
    <property type="entry name" value="TPR_6"/>
    <property type="match status" value="1"/>
</dbReference>
<evidence type="ECO:0000256" key="3">
    <source>
        <dbReference type="ARBA" id="ARBA00022737"/>
    </source>
</evidence>
<keyword evidence="8" id="KW-0812">Transmembrane</keyword>
<evidence type="ECO:0000256" key="5">
    <source>
        <dbReference type="ARBA" id="ARBA00038253"/>
    </source>
</evidence>
<feature type="transmembrane region" description="Helical" evidence="8">
    <location>
        <begin position="417"/>
        <end position="435"/>
    </location>
</feature>
<dbReference type="Pfam" id="PF13374">
    <property type="entry name" value="TPR_10"/>
    <property type="match status" value="1"/>
</dbReference>
<reference evidence="10 11" key="1">
    <citation type="submission" date="2019-08" db="EMBL/GenBank/DDBJ databases">
        <title>Ulvibacter marinistellae sp. nov., isolated from a starfish, Patiria pectinifera.</title>
        <authorList>
            <person name="Kawano K."/>
            <person name="Ushijima N."/>
            <person name="Kihara M."/>
            <person name="Itoh H."/>
        </authorList>
    </citation>
    <scope>NUCLEOTIDE SEQUENCE [LARGE SCALE GENOMIC DNA]</scope>
    <source>
        <strain evidence="10 11">KK4</strain>
    </source>
</reference>
<evidence type="ECO:0000256" key="2">
    <source>
        <dbReference type="ARBA" id="ARBA00022490"/>
    </source>
</evidence>
<dbReference type="Proteomes" id="UP000326994">
    <property type="component" value="Unassembled WGS sequence"/>
</dbReference>
<feature type="coiled-coil region" evidence="7">
    <location>
        <begin position="389"/>
        <end position="416"/>
    </location>
</feature>
<keyword evidence="8" id="KW-1133">Transmembrane helix</keyword>
<dbReference type="RefSeq" id="WP_151894140.1">
    <property type="nucleotide sequence ID" value="NZ_BKCF01000002.1"/>
</dbReference>
<comment type="subcellular location">
    <subcellularLocation>
        <location evidence="1">Cytoplasm</location>
    </subcellularLocation>
</comment>
<dbReference type="SMART" id="SM00850">
    <property type="entry name" value="LytTR"/>
    <property type="match status" value="1"/>
</dbReference>
<gene>
    <name evidence="10" type="ORF">ULMS_17230</name>
</gene>
<accession>A0A5J4G1D9</accession>
<evidence type="ECO:0000256" key="6">
    <source>
        <dbReference type="PROSITE-ProRule" id="PRU00339"/>
    </source>
</evidence>
<comment type="caution">
    <text evidence="10">The sequence shown here is derived from an EMBL/GenBank/DDBJ whole genome shotgun (WGS) entry which is preliminary data.</text>
</comment>
<dbReference type="PROSITE" id="PS50930">
    <property type="entry name" value="HTH_LYTTR"/>
    <property type="match status" value="1"/>
</dbReference>
<keyword evidence="11" id="KW-1185">Reference proteome</keyword>
<dbReference type="GO" id="GO:0005737">
    <property type="term" value="C:cytoplasm"/>
    <property type="evidence" value="ECO:0007669"/>
    <property type="project" value="UniProtKB-SubCell"/>
</dbReference>
<dbReference type="PROSITE" id="PS50005">
    <property type="entry name" value="TPR"/>
    <property type="match status" value="2"/>
</dbReference>
<feature type="repeat" description="TPR" evidence="6">
    <location>
        <begin position="105"/>
        <end position="138"/>
    </location>
</feature>
<keyword evidence="4 6" id="KW-0802">TPR repeat</keyword>
<keyword evidence="2" id="KW-0963">Cytoplasm</keyword>
<evidence type="ECO:0000256" key="4">
    <source>
        <dbReference type="ARBA" id="ARBA00022803"/>
    </source>
</evidence>
<dbReference type="InterPro" id="IPR019734">
    <property type="entry name" value="TPR_rpt"/>
</dbReference>